<dbReference type="Gene3D" id="3.30.420.10">
    <property type="entry name" value="Ribonuclease H-like superfamily/Ribonuclease H"/>
    <property type="match status" value="1"/>
</dbReference>
<keyword evidence="6" id="KW-0229">DNA integration</keyword>
<dbReference type="SUPFAM" id="SSF53098">
    <property type="entry name" value="Ribonuclease H-like"/>
    <property type="match status" value="1"/>
</dbReference>
<accession>A0A151JTS7</accession>
<dbReference type="GO" id="GO:0006310">
    <property type="term" value="P:DNA recombination"/>
    <property type="evidence" value="ECO:0007669"/>
    <property type="project" value="UniProtKB-KW"/>
</dbReference>
<keyword evidence="3" id="KW-0255">Endonuclease</keyword>
<protein>
    <submittedName>
        <fullName evidence="11">Copia protein</fullName>
    </submittedName>
</protein>
<evidence type="ECO:0000256" key="4">
    <source>
        <dbReference type="ARBA" id="ARBA00022801"/>
    </source>
</evidence>
<keyword evidence="2" id="KW-0479">Metal-binding</keyword>
<dbReference type="PANTHER" id="PTHR42648">
    <property type="entry name" value="TRANSPOSASE, PUTATIVE-RELATED"/>
    <property type="match status" value="1"/>
</dbReference>
<dbReference type="InterPro" id="IPR001584">
    <property type="entry name" value="Integrase_cat-core"/>
</dbReference>
<evidence type="ECO:0000256" key="9">
    <source>
        <dbReference type="ARBA" id="ARBA00023172"/>
    </source>
</evidence>
<evidence type="ECO:0000256" key="6">
    <source>
        <dbReference type="ARBA" id="ARBA00022908"/>
    </source>
</evidence>
<proteinExistence type="predicted"/>
<sequence length="80" mass="9466">NGRAKRFNKTLMEKVRALLFDANLNKDMWGEVLYTTTYLFNRSPTERVTLSITPYEMWEERKLNLIDLQIFSSTAYAKVL</sequence>
<dbReference type="InterPro" id="IPR036397">
    <property type="entry name" value="RNaseH_sf"/>
</dbReference>
<evidence type="ECO:0000313" key="11">
    <source>
        <dbReference type="EMBL" id="KYN33848.1"/>
    </source>
</evidence>
<dbReference type="STRING" id="34720.A0A151JTS7"/>
<keyword evidence="8" id="KW-0548">Nucleotidyltransferase</keyword>
<dbReference type="Proteomes" id="UP000078541">
    <property type="component" value="Unassembled WGS sequence"/>
</dbReference>
<keyword evidence="8" id="KW-0808">Transferase</keyword>
<dbReference type="GO" id="GO:0004519">
    <property type="term" value="F:endonuclease activity"/>
    <property type="evidence" value="ECO:0007669"/>
    <property type="project" value="UniProtKB-KW"/>
</dbReference>
<dbReference type="GO" id="GO:0046872">
    <property type="term" value="F:metal ion binding"/>
    <property type="evidence" value="ECO:0007669"/>
    <property type="project" value="UniProtKB-KW"/>
</dbReference>
<feature type="domain" description="Integrase catalytic" evidence="10">
    <location>
        <begin position="1"/>
        <end position="62"/>
    </location>
</feature>
<keyword evidence="1" id="KW-0540">Nuclease</keyword>
<evidence type="ECO:0000256" key="5">
    <source>
        <dbReference type="ARBA" id="ARBA00022842"/>
    </source>
</evidence>
<evidence type="ECO:0000256" key="3">
    <source>
        <dbReference type="ARBA" id="ARBA00022759"/>
    </source>
</evidence>
<dbReference type="GO" id="GO:0016787">
    <property type="term" value="F:hydrolase activity"/>
    <property type="evidence" value="ECO:0007669"/>
    <property type="project" value="UniProtKB-KW"/>
</dbReference>
<dbReference type="GO" id="GO:0003676">
    <property type="term" value="F:nucleic acid binding"/>
    <property type="evidence" value="ECO:0007669"/>
    <property type="project" value="InterPro"/>
</dbReference>
<keyword evidence="9" id="KW-0233">DNA recombination</keyword>
<reference evidence="11 12" key="1">
    <citation type="submission" date="2016-03" db="EMBL/GenBank/DDBJ databases">
        <title>Trachymyrmex septentrionalis WGS genome.</title>
        <authorList>
            <person name="Nygaard S."/>
            <person name="Hu H."/>
            <person name="Boomsma J."/>
            <person name="Zhang G."/>
        </authorList>
    </citation>
    <scope>NUCLEOTIDE SEQUENCE [LARGE SCALE GENOMIC DNA]</scope>
    <source>
        <strain evidence="11">Tsep2-gDNA-1</strain>
        <tissue evidence="11">Whole body</tissue>
    </source>
</reference>
<dbReference type="InterPro" id="IPR012337">
    <property type="entry name" value="RNaseH-like_sf"/>
</dbReference>
<evidence type="ECO:0000256" key="8">
    <source>
        <dbReference type="ARBA" id="ARBA00022932"/>
    </source>
</evidence>
<dbReference type="InterPro" id="IPR039537">
    <property type="entry name" value="Retrotran_Ty1/copia-like"/>
</dbReference>
<dbReference type="PROSITE" id="PS50994">
    <property type="entry name" value="INTEGRASE"/>
    <property type="match status" value="1"/>
</dbReference>
<dbReference type="AlphaFoldDB" id="A0A151JTS7"/>
<dbReference type="GO" id="GO:0015074">
    <property type="term" value="P:DNA integration"/>
    <property type="evidence" value="ECO:0007669"/>
    <property type="project" value="UniProtKB-KW"/>
</dbReference>
<evidence type="ECO:0000256" key="1">
    <source>
        <dbReference type="ARBA" id="ARBA00022722"/>
    </source>
</evidence>
<feature type="non-terminal residue" evidence="11">
    <location>
        <position position="1"/>
    </location>
</feature>
<dbReference type="PANTHER" id="PTHR42648:SF11">
    <property type="entry name" value="TRANSPOSON TY4-P GAG-POL POLYPROTEIN"/>
    <property type="match status" value="1"/>
</dbReference>
<dbReference type="GO" id="GO:0003887">
    <property type="term" value="F:DNA-directed DNA polymerase activity"/>
    <property type="evidence" value="ECO:0007669"/>
    <property type="project" value="UniProtKB-KW"/>
</dbReference>
<keyword evidence="5" id="KW-0460">Magnesium</keyword>
<keyword evidence="4" id="KW-0378">Hydrolase</keyword>
<gene>
    <name evidence="11" type="ORF">ALC56_11820</name>
</gene>
<evidence type="ECO:0000256" key="2">
    <source>
        <dbReference type="ARBA" id="ARBA00022723"/>
    </source>
</evidence>
<evidence type="ECO:0000259" key="10">
    <source>
        <dbReference type="PROSITE" id="PS50994"/>
    </source>
</evidence>
<evidence type="ECO:0000256" key="7">
    <source>
        <dbReference type="ARBA" id="ARBA00022918"/>
    </source>
</evidence>
<keyword evidence="8" id="KW-0239">DNA-directed DNA polymerase</keyword>
<keyword evidence="7" id="KW-0695">RNA-directed DNA polymerase</keyword>
<evidence type="ECO:0000313" key="12">
    <source>
        <dbReference type="Proteomes" id="UP000078541"/>
    </source>
</evidence>
<dbReference type="EMBL" id="KQ981885">
    <property type="protein sequence ID" value="KYN33848.1"/>
    <property type="molecule type" value="Genomic_DNA"/>
</dbReference>
<name>A0A151JTS7_9HYME</name>
<keyword evidence="12" id="KW-1185">Reference proteome</keyword>
<dbReference type="GO" id="GO:0003964">
    <property type="term" value="F:RNA-directed DNA polymerase activity"/>
    <property type="evidence" value="ECO:0007669"/>
    <property type="project" value="UniProtKB-KW"/>
</dbReference>
<organism evidence="11 12">
    <name type="scientific">Trachymyrmex septentrionalis</name>
    <dbReference type="NCBI Taxonomy" id="34720"/>
    <lineage>
        <taxon>Eukaryota</taxon>
        <taxon>Metazoa</taxon>
        <taxon>Ecdysozoa</taxon>
        <taxon>Arthropoda</taxon>
        <taxon>Hexapoda</taxon>
        <taxon>Insecta</taxon>
        <taxon>Pterygota</taxon>
        <taxon>Neoptera</taxon>
        <taxon>Endopterygota</taxon>
        <taxon>Hymenoptera</taxon>
        <taxon>Apocrita</taxon>
        <taxon>Aculeata</taxon>
        <taxon>Formicoidea</taxon>
        <taxon>Formicidae</taxon>
        <taxon>Myrmicinae</taxon>
        <taxon>Trachymyrmex</taxon>
    </lineage>
</organism>